<dbReference type="OrthoDB" id="8935849at2759"/>
<feature type="transmembrane region" description="Helical" evidence="9">
    <location>
        <begin position="74"/>
        <end position="94"/>
    </location>
</feature>
<keyword evidence="5 9" id="KW-0472">Membrane</keyword>
<comment type="subcellular location">
    <subcellularLocation>
        <location evidence="1">Membrane</location>
        <topology evidence="1">Multi-pass membrane protein</topology>
    </subcellularLocation>
</comment>
<evidence type="ECO:0000256" key="2">
    <source>
        <dbReference type="ARBA" id="ARBA00022692"/>
    </source>
</evidence>
<feature type="domain" description="G-protein coupled receptors family 1 profile" evidence="10">
    <location>
        <begin position="53"/>
        <end position="308"/>
    </location>
</feature>
<dbReference type="Gene3D" id="1.20.1070.10">
    <property type="entry name" value="Rhodopsin 7-helix transmembrane proteins"/>
    <property type="match status" value="1"/>
</dbReference>
<keyword evidence="3 9" id="KW-1133">Transmembrane helix</keyword>
<evidence type="ECO:0000313" key="11">
    <source>
        <dbReference type="EMBL" id="KAG9332363.1"/>
    </source>
</evidence>
<dbReference type="GO" id="GO:0019722">
    <property type="term" value="P:calcium-mediated signaling"/>
    <property type="evidence" value="ECO:0007669"/>
    <property type="project" value="TreeGrafter"/>
</dbReference>
<reference evidence="11" key="1">
    <citation type="thesis" date="2021" institute="BYU ScholarsArchive" country="Provo, UT, USA">
        <title>Applications of and Algorithms for Genome Assembly and Genomic Analyses with an Emphasis on Marine Teleosts.</title>
        <authorList>
            <person name="Pickett B.D."/>
        </authorList>
    </citation>
    <scope>NUCLEOTIDE SEQUENCE</scope>
    <source>
        <strain evidence="11">HI-2016</strain>
    </source>
</reference>
<evidence type="ECO:0000256" key="5">
    <source>
        <dbReference type="ARBA" id="ARBA00023136"/>
    </source>
</evidence>
<evidence type="ECO:0000313" key="12">
    <source>
        <dbReference type="Proteomes" id="UP000824540"/>
    </source>
</evidence>
<dbReference type="PRINTS" id="PR00425">
    <property type="entry name" value="BRADYKININR"/>
</dbReference>
<comment type="caution">
    <text evidence="11">The sequence shown here is derived from an EMBL/GenBank/DDBJ whole genome shotgun (WGS) entry which is preliminary data.</text>
</comment>
<feature type="transmembrane region" description="Helical" evidence="9">
    <location>
        <begin position="281"/>
        <end position="311"/>
    </location>
</feature>
<keyword evidence="7 8" id="KW-0807">Transducer</keyword>
<sequence length="480" mass="53426">MGYSFNDTTTDVWDFSEFMNTTEEGWPWTSELPFSDIYLPVMYFLIFFTGVSGNVFVIVVMNGKSQSRRLVDTFVTNLALADLVFVFTLPFWAVSAANQHRWDFGDDLCKLSSYVIAVNRFSNVFFLTCMSVDRYLAVVRLLDSRYLRTGMGIRVTCAVVWASSLLLGIPSLVYRRTVSHDGEEFCLEDRDSDVFLGLNLTTLFLAFALPLLVILFCYGSILLKLRRHRVPGNSQAEARRRHSLRLVLAIVAAFVLSWLPFNVFKGVLIGSRLLGPELSDVLAAFLGRALVLSSCLAFFNSCANPIIYLLLDRHFRRRAWDLCLRGLVLYNTETQAATATGSTGPSDSQSGSVITRSRLHSLNLSKPNSAGVNPSMYRTFRKPQPVMPAPDSASSCRMLCRGSSGYRGRLPLGFSKSRAPKRSSSDNIMIWGKSQAMMELTEQTVPGLCSNAGAEKGVTKPQGLFRPTLLLKLNRGLSPL</sequence>
<dbReference type="PANTHER" id="PTHR10489:SF954">
    <property type="entry name" value="G PROTEIN-COUPLED RECEPTOR 25"/>
    <property type="match status" value="1"/>
</dbReference>
<evidence type="ECO:0000256" key="1">
    <source>
        <dbReference type="ARBA" id="ARBA00004141"/>
    </source>
</evidence>
<dbReference type="PRINTS" id="PR00237">
    <property type="entry name" value="GPCRRHODOPSN"/>
</dbReference>
<dbReference type="SUPFAM" id="SSF81321">
    <property type="entry name" value="Family A G protein-coupled receptor-like"/>
    <property type="match status" value="1"/>
</dbReference>
<dbReference type="InterPro" id="IPR000276">
    <property type="entry name" value="GPCR_Rhodpsn"/>
</dbReference>
<feature type="transmembrane region" description="Helical" evidence="9">
    <location>
        <begin position="244"/>
        <end position="261"/>
    </location>
</feature>
<name>A0A8T2MXE2_9TELE</name>
<accession>A0A8T2MXE2</accession>
<dbReference type="GO" id="GO:0060326">
    <property type="term" value="P:cell chemotaxis"/>
    <property type="evidence" value="ECO:0007669"/>
    <property type="project" value="TreeGrafter"/>
</dbReference>
<feature type="transmembrane region" description="Helical" evidence="9">
    <location>
        <begin position="153"/>
        <end position="174"/>
    </location>
</feature>
<dbReference type="InterPro" id="IPR050119">
    <property type="entry name" value="CCR1-9-like"/>
</dbReference>
<evidence type="ECO:0000256" key="3">
    <source>
        <dbReference type="ARBA" id="ARBA00022989"/>
    </source>
</evidence>
<feature type="transmembrane region" description="Helical" evidence="9">
    <location>
        <begin position="114"/>
        <end position="132"/>
    </location>
</feature>
<dbReference type="GO" id="GO:0016493">
    <property type="term" value="F:C-C chemokine receptor activity"/>
    <property type="evidence" value="ECO:0007669"/>
    <property type="project" value="TreeGrafter"/>
</dbReference>
<organism evidence="11 12">
    <name type="scientific">Albula glossodonta</name>
    <name type="common">roundjaw bonefish</name>
    <dbReference type="NCBI Taxonomy" id="121402"/>
    <lineage>
        <taxon>Eukaryota</taxon>
        <taxon>Metazoa</taxon>
        <taxon>Chordata</taxon>
        <taxon>Craniata</taxon>
        <taxon>Vertebrata</taxon>
        <taxon>Euteleostomi</taxon>
        <taxon>Actinopterygii</taxon>
        <taxon>Neopterygii</taxon>
        <taxon>Teleostei</taxon>
        <taxon>Albuliformes</taxon>
        <taxon>Albulidae</taxon>
        <taxon>Albula</taxon>
    </lineage>
</organism>
<keyword evidence="6 8" id="KW-0675">Receptor</keyword>
<dbReference type="EMBL" id="JAFBMS010000239">
    <property type="protein sequence ID" value="KAG9332363.1"/>
    <property type="molecule type" value="Genomic_DNA"/>
</dbReference>
<dbReference type="GO" id="GO:0004947">
    <property type="term" value="F:bradykinin receptor activity"/>
    <property type="evidence" value="ECO:0007669"/>
    <property type="project" value="InterPro"/>
</dbReference>
<dbReference type="GO" id="GO:0019957">
    <property type="term" value="F:C-C chemokine binding"/>
    <property type="evidence" value="ECO:0007669"/>
    <property type="project" value="TreeGrafter"/>
</dbReference>
<dbReference type="GO" id="GO:0009897">
    <property type="term" value="C:external side of plasma membrane"/>
    <property type="evidence" value="ECO:0007669"/>
    <property type="project" value="TreeGrafter"/>
</dbReference>
<evidence type="ECO:0000256" key="6">
    <source>
        <dbReference type="ARBA" id="ARBA00023170"/>
    </source>
</evidence>
<dbReference type="Proteomes" id="UP000824540">
    <property type="component" value="Unassembled WGS sequence"/>
</dbReference>
<dbReference type="GO" id="GO:0007204">
    <property type="term" value="P:positive regulation of cytosolic calcium ion concentration"/>
    <property type="evidence" value="ECO:0007669"/>
    <property type="project" value="TreeGrafter"/>
</dbReference>
<gene>
    <name evidence="11" type="ORF">JZ751_015006</name>
</gene>
<evidence type="ECO:0000256" key="9">
    <source>
        <dbReference type="SAM" id="Phobius"/>
    </source>
</evidence>
<keyword evidence="2 8" id="KW-0812">Transmembrane</keyword>
<evidence type="ECO:0000256" key="8">
    <source>
        <dbReference type="RuleBase" id="RU000688"/>
    </source>
</evidence>
<dbReference type="InterPro" id="IPR000496">
    <property type="entry name" value="Brdyknn_rcpt"/>
</dbReference>
<protein>
    <recommendedName>
        <fullName evidence="10">G-protein coupled receptors family 1 profile domain-containing protein</fullName>
    </recommendedName>
</protein>
<feature type="transmembrane region" description="Helical" evidence="9">
    <location>
        <begin position="194"/>
        <end position="223"/>
    </location>
</feature>
<evidence type="ECO:0000256" key="7">
    <source>
        <dbReference type="ARBA" id="ARBA00023224"/>
    </source>
</evidence>
<keyword evidence="12" id="KW-1185">Reference proteome</keyword>
<comment type="similarity">
    <text evidence="8">Belongs to the G-protein coupled receptor 1 family.</text>
</comment>
<dbReference type="InterPro" id="IPR017452">
    <property type="entry name" value="GPCR_Rhodpsn_7TM"/>
</dbReference>
<dbReference type="GO" id="GO:0006955">
    <property type="term" value="P:immune response"/>
    <property type="evidence" value="ECO:0007669"/>
    <property type="project" value="TreeGrafter"/>
</dbReference>
<dbReference type="Pfam" id="PF00001">
    <property type="entry name" value="7tm_1"/>
    <property type="match status" value="1"/>
</dbReference>
<dbReference type="PROSITE" id="PS00237">
    <property type="entry name" value="G_PROTEIN_RECEP_F1_1"/>
    <property type="match status" value="1"/>
</dbReference>
<keyword evidence="4 8" id="KW-0297">G-protein coupled receptor</keyword>
<dbReference type="PROSITE" id="PS50262">
    <property type="entry name" value="G_PROTEIN_RECEP_F1_2"/>
    <property type="match status" value="1"/>
</dbReference>
<feature type="transmembrane region" description="Helical" evidence="9">
    <location>
        <begin position="37"/>
        <end position="62"/>
    </location>
</feature>
<evidence type="ECO:0000259" key="10">
    <source>
        <dbReference type="PROSITE" id="PS50262"/>
    </source>
</evidence>
<evidence type="ECO:0000256" key="4">
    <source>
        <dbReference type="ARBA" id="ARBA00023040"/>
    </source>
</evidence>
<dbReference type="PANTHER" id="PTHR10489">
    <property type="entry name" value="CELL ADHESION MOLECULE"/>
    <property type="match status" value="1"/>
</dbReference>
<dbReference type="AlphaFoldDB" id="A0A8T2MXE2"/>
<proteinExistence type="inferred from homology"/>